<evidence type="ECO:0000313" key="5">
    <source>
        <dbReference type="Proteomes" id="UP000324632"/>
    </source>
</evidence>
<dbReference type="EMBL" id="SOYY01000001">
    <property type="protein sequence ID" value="KAA0725345.1"/>
    <property type="molecule type" value="Genomic_DNA"/>
</dbReference>
<gene>
    <name evidence="4" type="ORF">E1301_Tti006057</name>
</gene>
<sequence length="225" mass="25226">MNWTGWYRLFYYGLDAQIPESCVISGSCGTSQPLWLNGHHPRPEEGVVTRQVCGSSYWNGCCGSSYSIEVKACPGDYYVYALVSPTYCSAYCTVPFTSPNVDPCDSYTSLYDVWRSTSNYNYYYKYNYGTCSCGTSQPLWLNGHHPQPEEGVVTRQVCTSNWYECSCYSTYSINVKACPGDYYVYELVSPTFCSAYCTEVRHLATSSPTTESATSVSTTIGRVLY</sequence>
<protein>
    <submittedName>
        <fullName evidence="4">Uromodulin Tamm-Horsfall urinary glycoprotein</fullName>
    </submittedName>
</protein>
<reference evidence="4 5" key="1">
    <citation type="journal article" date="2019" name="Mol. Ecol. Resour.">
        <title>Chromosome-level genome assembly of Triplophysa tibetana, a fish adapted to the harsh high-altitude environment of the Tibetan Plateau.</title>
        <authorList>
            <person name="Yang X."/>
            <person name="Liu H."/>
            <person name="Ma Z."/>
            <person name="Zou Y."/>
            <person name="Zou M."/>
            <person name="Mao Y."/>
            <person name="Li X."/>
            <person name="Wang H."/>
            <person name="Chen T."/>
            <person name="Wang W."/>
            <person name="Yang R."/>
        </authorList>
    </citation>
    <scope>NUCLEOTIDE SEQUENCE [LARGE SCALE GENOMIC DNA]</scope>
    <source>
        <strain evidence="4">TTIB1903HZAU</strain>
        <tissue evidence="4">Muscle</tissue>
    </source>
</reference>
<dbReference type="AlphaFoldDB" id="A0A5A9PUI5"/>
<accession>A0A5A9PUI5</accession>
<name>A0A5A9PUI5_9TELE</name>
<keyword evidence="1" id="KW-0732">Signal</keyword>
<dbReference type="Pfam" id="PF23283">
    <property type="entry name" value="D8C_UMOD"/>
    <property type="match status" value="2"/>
</dbReference>
<evidence type="ECO:0000259" key="3">
    <source>
        <dbReference type="Pfam" id="PF23283"/>
    </source>
</evidence>
<dbReference type="Proteomes" id="UP000324632">
    <property type="component" value="Chromosome 1"/>
</dbReference>
<evidence type="ECO:0000313" key="4">
    <source>
        <dbReference type="EMBL" id="KAA0725345.1"/>
    </source>
</evidence>
<evidence type="ECO:0000256" key="2">
    <source>
        <dbReference type="ARBA" id="ARBA00023157"/>
    </source>
</evidence>
<keyword evidence="5" id="KW-1185">Reference proteome</keyword>
<comment type="caution">
    <text evidence="4">The sequence shown here is derived from an EMBL/GenBank/DDBJ whole genome shotgun (WGS) entry which is preliminary data.</text>
</comment>
<dbReference type="InterPro" id="IPR057774">
    <property type="entry name" value="D8C_UMOD/GP2/OIT3-like"/>
</dbReference>
<organism evidence="4 5">
    <name type="scientific">Triplophysa tibetana</name>
    <dbReference type="NCBI Taxonomy" id="1572043"/>
    <lineage>
        <taxon>Eukaryota</taxon>
        <taxon>Metazoa</taxon>
        <taxon>Chordata</taxon>
        <taxon>Craniata</taxon>
        <taxon>Vertebrata</taxon>
        <taxon>Euteleostomi</taxon>
        <taxon>Actinopterygii</taxon>
        <taxon>Neopterygii</taxon>
        <taxon>Teleostei</taxon>
        <taxon>Ostariophysi</taxon>
        <taxon>Cypriniformes</taxon>
        <taxon>Nemacheilidae</taxon>
        <taxon>Triplophysa</taxon>
    </lineage>
</organism>
<evidence type="ECO:0000256" key="1">
    <source>
        <dbReference type="ARBA" id="ARBA00022729"/>
    </source>
</evidence>
<proteinExistence type="predicted"/>
<feature type="domain" description="UMOD/GP2/OIT3-like D8C" evidence="3">
    <location>
        <begin position="131"/>
        <end position="197"/>
    </location>
</feature>
<keyword evidence="2" id="KW-1015">Disulfide bond</keyword>
<feature type="domain" description="UMOD/GP2/OIT3-like D8C" evidence="3">
    <location>
        <begin position="7"/>
        <end position="92"/>
    </location>
</feature>